<sequence>MRSLAAKMLPELIVDLLRSTKLELGEARLIEPHQANGVMLAERSDTLRLEPGQTHMTVRDYGNTGAASVPNTLDDGVRKRKIKPGDALLHVAFGGGVTWGGVTMRWTTNLTS</sequence>
<dbReference type="Gene3D" id="3.40.47.10">
    <property type="match status" value="1"/>
</dbReference>
<dbReference type="SUPFAM" id="SSF53901">
    <property type="entry name" value="Thiolase-like"/>
    <property type="match status" value="1"/>
</dbReference>
<dbReference type="EMBL" id="JBHSXX010000001">
    <property type="protein sequence ID" value="MFC6868019.1"/>
    <property type="molecule type" value="Genomic_DNA"/>
</dbReference>
<accession>A0ABW2C1R4</accession>
<evidence type="ECO:0000256" key="1">
    <source>
        <dbReference type="ARBA" id="ARBA00022679"/>
    </source>
</evidence>
<feature type="domain" description="Beta-ketoacyl-[acyl-carrier-protein] synthase III C-terminal" evidence="3">
    <location>
        <begin position="18"/>
        <end position="106"/>
    </location>
</feature>
<dbReference type="Pfam" id="PF08541">
    <property type="entry name" value="ACP_syn_III_C"/>
    <property type="match status" value="1"/>
</dbReference>
<proteinExistence type="predicted"/>
<evidence type="ECO:0000313" key="5">
    <source>
        <dbReference type="Proteomes" id="UP001596337"/>
    </source>
</evidence>
<comment type="caution">
    <text evidence="4">The sequence shown here is derived from an EMBL/GenBank/DDBJ whole genome shotgun (WGS) entry which is preliminary data.</text>
</comment>
<keyword evidence="2" id="KW-0012">Acyltransferase</keyword>
<gene>
    <name evidence="4" type="ORF">ACFQGD_12785</name>
</gene>
<evidence type="ECO:0000259" key="3">
    <source>
        <dbReference type="Pfam" id="PF08541"/>
    </source>
</evidence>
<dbReference type="RefSeq" id="WP_345393132.1">
    <property type="nucleotide sequence ID" value="NZ_BAABLA010000017.1"/>
</dbReference>
<reference evidence="5" key="1">
    <citation type="journal article" date="2019" name="Int. J. Syst. Evol. Microbiol.">
        <title>The Global Catalogue of Microorganisms (GCM) 10K type strain sequencing project: providing services to taxonomists for standard genome sequencing and annotation.</title>
        <authorList>
            <consortium name="The Broad Institute Genomics Platform"/>
            <consortium name="The Broad Institute Genome Sequencing Center for Infectious Disease"/>
            <person name="Wu L."/>
            <person name="Ma J."/>
        </authorList>
    </citation>
    <scope>NUCLEOTIDE SEQUENCE [LARGE SCALE GENOMIC DNA]</scope>
    <source>
        <strain evidence="5">KCTC 32255</strain>
    </source>
</reference>
<keyword evidence="5" id="KW-1185">Reference proteome</keyword>
<protein>
    <submittedName>
        <fullName evidence="4">3-oxoacyl-[acyl-carrier-protein] synthase III C-terminal domain-containing protein</fullName>
    </submittedName>
</protein>
<dbReference type="InterPro" id="IPR016039">
    <property type="entry name" value="Thiolase-like"/>
</dbReference>
<dbReference type="PANTHER" id="PTHR34069">
    <property type="entry name" value="3-OXOACYL-[ACYL-CARRIER-PROTEIN] SYNTHASE 3"/>
    <property type="match status" value="1"/>
</dbReference>
<name>A0ABW2C1R4_9PSEU</name>
<evidence type="ECO:0000256" key="2">
    <source>
        <dbReference type="ARBA" id="ARBA00023315"/>
    </source>
</evidence>
<dbReference type="Proteomes" id="UP001596337">
    <property type="component" value="Unassembled WGS sequence"/>
</dbReference>
<dbReference type="PANTHER" id="PTHR34069:SF2">
    <property type="entry name" value="BETA-KETOACYL-[ACYL-CARRIER-PROTEIN] SYNTHASE III"/>
    <property type="match status" value="1"/>
</dbReference>
<evidence type="ECO:0000313" key="4">
    <source>
        <dbReference type="EMBL" id="MFC6868019.1"/>
    </source>
</evidence>
<keyword evidence="1" id="KW-0808">Transferase</keyword>
<organism evidence="4 5">
    <name type="scientific">Haloechinothrix salitolerans</name>
    <dbReference type="NCBI Taxonomy" id="926830"/>
    <lineage>
        <taxon>Bacteria</taxon>
        <taxon>Bacillati</taxon>
        <taxon>Actinomycetota</taxon>
        <taxon>Actinomycetes</taxon>
        <taxon>Pseudonocardiales</taxon>
        <taxon>Pseudonocardiaceae</taxon>
        <taxon>Haloechinothrix</taxon>
    </lineage>
</organism>
<dbReference type="InterPro" id="IPR013747">
    <property type="entry name" value="ACP_syn_III_C"/>
</dbReference>